<proteinExistence type="predicted"/>
<dbReference type="EMBL" id="JBANQN010000006">
    <property type="protein sequence ID" value="KAK6786088.1"/>
    <property type="molecule type" value="Genomic_DNA"/>
</dbReference>
<evidence type="ECO:0000313" key="2">
    <source>
        <dbReference type="EMBL" id="KAK6786088.1"/>
    </source>
</evidence>
<feature type="region of interest" description="Disordered" evidence="1">
    <location>
        <begin position="1"/>
        <end position="23"/>
    </location>
</feature>
<keyword evidence="3" id="KW-1185">Reference proteome</keyword>
<accession>A0AAN8YE39</accession>
<protein>
    <submittedName>
        <fullName evidence="2">Uncharacterized protein</fullName>
    </submittedName>
</protein>
<dbReference type="Proteomes" id="UP001371456">
    <property type="component" value="Unassembled WGS sequence"/>
</dbReference>
<evidence type="ECO:0000313" key="3">
    <source>
        <dbReference type="Proteomes" id="UP001371456"/>
    </source>
</evidence>
<organism evidence="2 3">
    <name type="scientific">Solanum bulbocastanum</name>
    <name type="common">Wild potato</name>
    <dbReference type="NCBI Taxonomy" id="147425"/>
    <lineage>
        <taxon>Eukaryota</taxon>
        <taxon>Viridiplantae</taxon>
        <taxon>Streptophyta</taxon>
        <taxon>Embryophyta</taxon>
        <taxon>Tracheophyta</taxon>
        <taxon>Spermatophyta</taxon>
        <taxon>Magnoliopsida</taxon>
        <taxon>eudicotyledons</taxon>
        <taxon>Gunneridae</taxon>
        <taxon>Pentapetalae</taxon>
        <taxon>asterids</taxon>
        <taxon>lamiids</taxon>
        <taxon>Solanales</taxon>
        <taxon>Solanaceae</taxon>
        <taxon>Solanoideae</taxon>
        <taxon>Solaneae</taxon>
        <taxon>Solanum</taxon>
    </lineage>
</organism>
<comment type="caution">
    <text evidence="2">The sequence shown here is derived from an EMBL/GenBank/DDBJ whole genome shotgun (WGS) entry which is preliminary data.</text>
</comment>
<evidence type="ECO:0000256" key="1">
    <source>
        <dbReference type="SAM" id="MobiDB-lite"/>
    </source>
</evidence>
<reference evidence="2 3" key="1">
    <citation type="submission" date="2024-02" db="EMBL/GenBank/DDBJ databases">
        <title>de novo genome assembly of Solanum bulbocastanum strain 11H21.</title>
        <authorList>
            <person name="Hosaka A.J."/>
        </authorList>
    </citation>
    <scope>NUCLEOTIDE SEQUENCE [LARGE SCALE GENOMIC DNA]</scope>
    <source>
        <tissue evidence="2">Young leaves</tissue>
    </source>
</reference>
<name>A0AAN8YE39_SOLBU</name>
<sequence>MCPSAAKKKETKKARSTCSESFSPDNSLKFWGHEQKIKYESLQKRPLVPDRVINLEQFEASHCTVSSFFRVQKLSLLLELCGLELYEEHVRLFYANLRISQDSGELQL</sequence>
<gene>
    <name evidence="2" type="ORF">RDI58_014613</name>
</gene>
<dbReference type="AlphaFoldDB" id="A0AAN8YE39"/>